<evidence type="ECO:0000256" key="1">
    <source>
        <dbReference type="SAM" id="Coils"/>
    </source>
</evidence>
<organism evidence="2 3">
    <name type="scientific">Clostridium isatidis</name>
    <dbReference type="NCBI Taxonomy" id="182773"/>
    <lineage>
        <taxon>Bacteria</taxon>
        <taxon>Bacillati</taxon>
        <taxon>Bacillota</taxon>
        <taxon>Clostridia</taxon>
        <taxon>Eubacteriales</taxon>
        <taxon>Clostridiaceae</taxon>
        <taxon>Clostridium</taxon>
    </lineage>
</organism>
<feature type="coiled-coil region" evidence="1">
    <location>
        <begin position="238"/>
        <end position="268"/>
    </location>
</feature>
<proteinExistence type="predicted"/>
<dbReference type="EMBL" id="CP016786">
    <property type="protein sequence ID" value="ASW43069.1"/>
    <property type="molecule type" value="Genomic_DNA"/>
</dbReference>
<evidence type="ECO:0000313" key="3">
    <source>
        <dbReference type="Proteomes" id="UP000264883"/>
    </source>
</evidence>
<evidence type="ECO:0000313" key="2">
    <source>
        <dbReference type="EMBL" id="ASW43069.1"/>
    </source>
</evidence>
<keyword evidence="1" id="KW-0175">Coiled coil</keyword>
<reference evidence="2 3" key="1">
    <citation type="submission" date="2016-08" db="EMBL/GenBank/DDBJ databases">
        <title>Complete Genome Sequence Of The Indigo Reducing Clostridium isatidis DSM15098.</title>
        <authorList>
            <person name="Little G.T."/>
            <person name="Minton N.P."/>
        </authorList>
    </citation>
    <scope>NUCLEOTIDE SEQUENCE [LARGE SCALE GENOMIC DNA]</scope>
    <source>
        <strain evidence="2 3">DSM 15098</strain>
    </source>
</reference>
<dbReference type="InterPro" id="IPR025062">
    <property type="entry name" value="DUF4003"/>
</dbReference>
<dbReference type="OrthoDB" id="1926684at2"/>
<accession>A0A343JC11</accession>
<sequence length="316" mass="37061">MEKFLEDRIYLTINNYRSSKVELRNDGDLINHFASLIYAHYKRKIPVEKIKEIRKYIKSTSSRMSSFRGEILYILSILLACDDDFDYKFIEDIYNTMDLLKGEDFNECDYLTLTAFVIAKYGKNKDKKVIISKMKEVYLLLKEKYYNITGEDDYLVCALWALNEIDVETIKEFIDTIYDNMSEINIKSKNSIQGLTNAIILNGSSGHMYRTIEFMMQLEKSGLKFADQFLPLIGLLTNREARKTLNLIEEVTEKLIEEESEYEYYMDKGFRTVISLCIIFFANNFEERKYIDELLALGVYCFIKSKNKGMFAEALA</sequence>
<dbReference type="AlphaFoldDB" id="A0A343JC11"/>
<dbReference type="RefSeq" id="WP_119865208.1">
    <property type="nucleotide sequence ID" value="NZ_CP016786.1"/>
</dbReference>
<protein>
    <recommendedName>
        <fullName evidence="4">DUF4003 domain-containing protein</fullName>
    </recommendedName>
</protein>
<evidence type="ECO:0008006" key="4">
    <source>
        <dbReference type="Google" id="ProtNLM"/>
    </source>
</evidence>
<dbReference type="Pfam" id="PF13170">
    <property type="entry name" value="DUF4003"/>
    <property type="match status" value="1"/>
</dbReference>
<name>A0A343JC11_9CLOT</name>
<gene>
    <name evidence="2" type="ORF">BEN51_06130</name>
</gene>
<dbReference type="Proteomes" id="UP000264883">
    <property type="component" value="Chromosome"/>
</dbReference>
<keyword evidence="3" id="KW-1185">Reference proteome</keyword>
<dbReference type="KEGG" id="cia:BEN51_06130"/>